<keyword evidence="3" id="KW-1185">Reference proteome</keyword>
<feature type="domain" description="Calcineurin-like phosphoesterase" evidence="1">
    <location>
        <begin position="1"/>
        <end position="216"/>
    </location>
</feature>
<dbReference type="PANTHER" id="PTHR37844:SF1">
    <property type="entry name" value="CALCINEURIN-LIKE PHOSPHOESTERASE DOMAIN-CONTAINING PROTEIN"/>
    <property type="match status" value="1"/>
</dbReference>
<name>A0ABS5VVB4_9BACT</name>
<dbReference type="SUPFAM" id="SSF56300">
    <property type="entry name" value="Metallo-dependent phosphatases"/>
    <property type="match status" value="1"/>
</dbReference>
<gene>
    <name evidence="2" type="ORF">KK060_18425</name>
</gene>
<dbReference type="Pfam" id="PF00149">
    <property type="entry name" value="Metallophos"/>
    <property type="match status" value="1"/>
</dbReference>
<reference evidence="2 3" key="1">
    <citation type="submission" date="2021-05" db="EMBL/GenBank/DDBJ databases">
        <title>A Polyphasic approach of four new species of the genus Ohtaekwangia: Ohtaekwangia histidinii sp. nov., Ohtaekwangia cretensis sp. nov., Ohtaekwangia indiensis sp. nov., Ohtaekwangia reichenbachii sp. nov. from diverse environment.</title>
        <authorList>
            <person name="Octaviana S."/>
        </authorList>
    </citation>
    <scope>NUCLEOTIDE SEQUENCE [LARGE SCALE GENOMIC DNA]</scope>
    <source>
        <strain evidence="2 3">PWU20</strain>
    </source>
</reference>
<accession>A0ABS5VVB4</accession>
<dbReference type="Proteomes" id="UP000772618">
    <property type="component" value="Unassembled WGS sequence"/>
</dbReference>
<dbReference type="RefSeq" id="WP_254155231.1">
    <property type="nucleotide sequence ID" value="NZ_JAHESD010000051.1"/>
</dbReference>
<proteinExistence type="predicted"/>
<dbReference type="InterPro" id="IPR004843">
    <property type="entry name" value="Calcineurin-like_PHP"/>
</dbReference>
<dbReference type="InterPro" id="IPR029052">
    <property type="entry name" value="Metallo-depent_PP-like"/>
</dbReference>
<evidence type="ECO:0000313" key="3">
    <source>
        <dbReference type="Proteomes" id="UP000772618"/>
    </source>
</evidence>
<organism evidence="2 3">
    <name type="scientific">Chryseosolibacter indicus</name>
    <dbReference type="NCBI Taxonomy" id="2782351"/>
    <lineage>
        <taxon>Bacteria</taxon>
        <taxon>Pseudomonadati</taxon>
        <taxon>Bacteroidota</taxon>
        <taxon>Cytophagia</taxon>
        <taxon>Cytophagales</taxon>
        <taxon>Chryseotaleaceae</taxon>
        <taxon>Chryseosolibacter</taxon>
    </lineage>
</organism>
<protein>
    <submittedName>
        <fullName evidence="2">Metallophosphoesterase</fullName>
    </submittedName>
</protein>
<dbReference type="Gene3D" id="3.60.21.10">
    <property type="match status" value="1"/>
</dbReference>
<evidence type="ECO:0000259" key="1">
    <source>
        <dbReference type="Pfam" id="PF00149"/>
    </source>
</evidence>
<comment type="caution">
    <text evidence="2">The sequence shown here is derived from an EMBL/GenBank/DDBJ whole genome shotgun (WGS) entry which is preliminary data.</text>
</comment>
<dbReference type="PANTHER" id="PTHR37844">
    <property type="entry name" value="SER/THR PROTEIN PHOSPHATASE SUPERFAMILY (AFU_ORTHOLOGUE AFUA_1G14840)"/>
    <property type="match status" value="1"/>
</dbReference>
<dbReference type="EMBL" id="JAHESD010000051">
    <property type="protein sequence ID" value="MBT1705276.1"/>
    <property type="molecule type" value="Genomic_DNA"/>
</dbReference>
<sequence length="251" mass="29314">MKFQYCSDLHLEFPVNKKYLKANPIKPGAETLLLAGDIIPFIELEKENEFFNFLSDSFEHTYWIPGNHEYYRSDITERTGTFHEKIRSNVSLLNNSVIEHNGVRLLFSTLWSKINPTFEYLIKKSMADFHLIKNKGKKISGDDYDQLHEDCRAFLVKEWSTVRNLKTIVVTHHLPTLLNYPEKYRDSELNLAFATELFDLIEASNADYWIFGHSHEVVPDFKIGKTTLTTNQLGYVEYGEHLNFKNPEVIT</sequence>
<evidence type="ECO:0000313" key="2">
    <source>
        <dbReference type="EMBL" id="MBT1705276.1"/>
    </source>
</evidence>